<keyword evidence="2" id="KW-0119">Carbohydrate metabolism</keyword>
<evidence type="ECO:0000256" key="2">
    <source>
        <dbReference type="ARBA" id="ARBA00023326"/>
    </source>
</evidence>
<keyword evidence="4" id="KW-0472">Membrane</keyword>
<evidence type="ECO:0000313" key="7">
    <source>
        <dbReference type="Proteomes" id="UP000487268"/>
    </source>
</evidence>
<dbReference type="SUPFAM" id="SSF50969">
    <property type="entry name" value="YVTN repeat-like/Quinoprotein amine dehydrogenase"/>
    <property type="match status" value="1"/>
</dbReference>
<name>A0A7K0C708_9ACTN</name>
<dbReference type="InterPro" id="IPR036116">
    <property type="entry name" value="FN3_sf"/>
</dbReference>
<feature type="compositionally biased region" description="Pro residues" evidence="3">
    <location>
        <begin position="432"/>
        <end position="442"/>
    </location>
</feature>
<dbReference type="SMART" id="SM00060">
    <property type="entry name" value="FN3"/>
    <property type="match status" value="1"/>
</dbReference>
<feature type="domain" description="Fibronectin type-III" evidence="5">
    <location>
        <begin position="554"/>
        <end position="644"/>
    </location>
</feature>
<dbReference type="GO" id="GO:0000272">
    <property type="term" value="P:polysaccharide catabolic process"/>
    <property type="evidence" value="ECO:0007669"/>
    <property type="project" value="UniProtKB-KW"/>
</dbReference>
<dbReference type="InterPro" id="IPR003961">
    <property type="entry name" value="FN3_dom"/>
</dbReference>
<dbReference type="InterPro" id="IPR011044">
    <property type="entry name" value="Quino_amine_DH_bsu"/>
</dbReference>
<evidence type="ECO:0000313" key="6">
    <source>
        <dbReference type="EMBL" id="MQY09247.1"/>
    </source>
</evidence>
<dbReference type="Pfam" id="PF00041">
    <property type="entry name" value="fn3"/>
    <property type="match status" value="1"/>
</dbReference>
<dbReference type="OrthoDB" id="3372012at2"/>
<gene>
    <name evidence="6" type="ORF">ACRB68_73620</name>
</gene>
<organism evidence="6 7">
    <name type="scientific">Actinomadura macrotermitis</name>
    <dbReference type="NCBI Taxonomy" id="2585200"/>
    <lineage>
        <taxon>Bacteria</taxon>
        <taxon>Bacillati</taxon>
        <taxon>Actinomycetota</taxon>
        <taxon>Actinomycetes</taxon>
        <taxon>Streptosporangiales</taxon>
        <taxon>Thermomonosporaceae</taxon>
        <taxon>Actinomadura</taxon>
    </lineage>
</organism>
<sequence length="644" mass="68747">MPLCAETCFGQHVGGWHVAIRRGVRPDRTTTLGALSVLTLYVLGMLFLGRGFTDTHYRNSETGAWLSASEGGLIVHVDGLTGRVDGQVGVPRSRGHELRLSQFGHEVNALDSTASELFRIDPIREKILASQEIQRGSSVISDGRNGYLINQLSRSLQPLTGPTRVMEGAPRAGIGDDAGGLWVTIPAKGRAVAYREGRQIKSIAVAAPGDLLVLRRIAGRPAVINTTRSTVTIISSSGLTRELPLHPTISGVLLATAKSPEAVEGSVLPLLASDKTIVLFDLRTGVPGSLQLSLPRHTFAAPQVVGQRLYLPDESAGSLVVFNMSAHRMEPPVPISGRPSRIEAFVKDGFLWASDPDGPAAVVVEKDGRLHHIVKYRERKARTTPSPSAVPSSSAAASPTLSPAARQGGEGPPGPGQGSSTPGPRPSGTAPSPSPSRAPSPSPGGENTLAPENVQGTPGDGYVDITFSPPKGGRPLAYEVTTLEERPARMPYPYMEPERLPADAQELRIRAQLGICHGGTHSPVYHYRAVAIYKQKKVASAPTPLVRSCLPPGAPERLTATSLGTGTVRLDWYEQANARYVSYDLDYEGRDGSYDNEDWGEVEESGPDHVVIRNLTPGRQYTFTLIARTRGGDSPPASITWRAP</sequence>
<evidence type="ECO:0000256" key="4">
    <source>
        <dbReference type="SAM" id="Phobius"/>
    </source>
</evidence>
<keyword evidence="2" id="KW-0624">Polysaccharide degradation</keyword>
<dbReference type="EMBL" id="WEGH01000006">
    <property type="protein sequence ID" value="MQY09247.1"/>
    <property type="molecule type" value="Genomic_DNA"/>
</dbReference>
<feature type="compositionally biased region" description="Low complexity" evidence="3">
    <location>
        <begin position="383"/>
        <end position="407"/>
    </location>
</feature>
<feature type="compositionally biased region" description="Low complexity" evidence="3">
    <location>
        <begin position="418"/>
        <end position="431"/>
    </location>
</feature>
<protein>
    <recommendedName>
        <fullName evidence="5">Fibronectin type-III domain-containing protein</fullName>
    </recommendedName>
</protein>
<keyword evidence="4" id="KW-1133">Transmembrane helix</keyword>
<keyword evidence="1" id="KW-0326">Glycosidase</keyword>
<dbReference type="InterPro" id="IPR013783">
    <property type="entry name" value="Ig-like_fold"/>
</dbReference>
<dbReference type="PROSITE" id="PS50853">
    <property type="entry name" value="FN3"/>
    <property type="match status" value="1"/>
</dbReference>
<reference evidence="6 7" key="1">
    <citation type="submission" date="2019-10" db="EMBL/GenBank/DDBJ databases">
        <title>Actinomadura rubteroloni sp. nov. and Actinomadura macrotermitis sp. nov., isolated from the gut of fungus growing-termite Macrotermes natalensis.</title>
        <authorList>
            <person name="Benndorf R."/>
            <person name="Martin K."/>
            <person name="Kuefner M."/>
            <person name="De Beer W."/>
            <person name="Kaster A.-K."/>
            <person name="Vollmers J."/>
            <person name="Poulsen M."/>
            <person name="Beemelmanns C."/>
        </authorList>
    </citation>
    <scope>NUCLEOTIDE SEQUENCE [LARGE SCALE GENOMIC DNA]</scope>
    <source>
        <strain evidence="6 7">RB68</strain>
    </source>
</reference>
<dbReference type="CDD" id="cd00063">
    <property type="entry name" value="FN3"/>
    <property type="match status" value="1"/>
</dbReference>
<feature type="transmembrane region" description="Helical" evidence="4">
    <location>
        <begin position="31"/>
        <end position="52"/>
    </location>
</feature>
<feature type="region of interest" description="Disordered" evidence="3">
    <location>
        <begin position="376"/>
        <end position="474"/>
    </location>
</feature>
<proteinExistence type="predicted"/>
<dbReference type="SUPFAM" id="SSF49265">
    <property type="entry name" value="Fibronectin type III"/>
    <property type="match status" value="1"/>
</dbReference>
<keyword evidence="4" id="KW-0812">Transmembrane</keyword>
<dbReference type="AlphaFoldDB" id="A0A7K0C708"/>
<dbReference type="Proteomes" id="UP000487268">
    <property type="component" value="Unassembled WGS sequence"/>
</dbReference>
<evidence type="ECO:0000256" key="1">
    <source>
        <dbReference type="ARBA" id="ARBA00023295"/>
    </source>
</evidence>
<keyword evidence="7" id="KW-1185">Reference proteome</keyword>
<evidence type="ECO:0000256" key="3">
    <source>
        <dbReference type="SAM" id="MobiDB-lite"/>
    </source>
</evidence>
<keyword evidence="1" id="KW-0378">Hydrolase</keyword>
<dbReference type="Gene3D" id="2.60.40.10">
    <property type="entry name" value="Immunoglobulins"/>
    <property type="match status" value="1"/>
</dbReference>
<comment type="caution">
    <text evidence="6">The sequence shown here is derived from an EMBL/GenBank/DDBJ whole genome shotgun (WGS) entry which is preliminary data.</text>
</comment>
<accession>A0A7K0C708</accession>
<evidence type="ECO:0000259" key="5">
    <source>
        <dbReference type="PROSITE" id="PS50853"/>
    </source>
</evidence>
<dbReference type="GO" id="GO:0016798">
    <property type="term" value="F:hydrolase activity, acting on glycosyl bonds"/>
    <property type="evidence" value="ECO:0007669"/>
    <property type="project" value="UniProtKB-KW"/>
</dbReference>